<evidence type="ECO:0000313" key="3">
    <source>
        <dbReference type="Proteomes" id="UP000652567"/>
    </source>
</evidence>
<protein>
    <recommendedName>
        <fullName evidence="1">Glycosyl transferase family 1 domain-containing protein</fullName>
    </recommendedName>
</protein>
<dbReference type="SUPFAM" id="SSF53756">
    <property type="entry name" value="UDP-Glycosyltransferase/glycogen phosphorylase"/>
    <property type="match status" value="1"/>
</dbReference>
<dbReference type="Proteomes" id="UP000652567">
    <property type="component" value="Unassembled WGS sequence"/>
</dbReference>
<dbReference type="EMBL" id="PRDL01000001">
    <property type="protein sequence ID" value="MBE8716036.1"/>
    <property type="molecule type" value="Genomic_DNA"/>
</dbReference>
<evidence type="ECO:0000259" key="1">
    <source>
        <dbReference type="Pfam" id="PF00534"/>
    </source>
</evidence>
<dbReference type="InterPro" id="IPR001296">
    <property type="entry name" value="Glyco_trans_1"/>
</dbReference>
<gene>
    <name evidence="2" type="ORF">C4F51_02405</name>
</gene>
<dbReference type="AlphaFoldDB" id="A0A928YS46"/>
<dbReference type="Pfam" id="PF00534">
    <property type="entry name" value="Glycos_transf_1"/>
    <property type="match status" value="1"/>
</dbReference>
<name>A0A928YS46_9GAMM</name>
<proteinExistence type="predicted"/>
<reference evidence="2" key="1">
    <citation type="submission" date="2018-07" db="EMBL/GenBank/DDBJ databases">
        <title>Genome assembly of strain Ka43.</title>
        <authorList>
            <person name="Kukolya J."/>
            <person name="Nagy I."/>
            <person name="Horvath B."/>
            <person name="Toth A."/>
        </authorList>
    </citation>
    <scope>NUCLEOTIDE SEQUENCE</scope>
    <source>
        <strain evidence="2">KB43</strain>
    </source>
</reference>
<accession>A0A928YS46</accession>
<dbReference type="Gene3D" id="3.40.50.2000">
    <property type="entry name" value="Glycogen Phosphorylase B"/>
    <property type="match status" value="1"/>
</dbReference>
<comment type="caution">
    <text evidence="2">The sequence shown here is derived from an EMBL/GenBank/DDBJ whole genome shotgun (WGS) entry which is preliminary data.</text>
</comment>
<organism evidence="2 3">
    <name type="scientific">Cellvibrio polysaccharolyticus</name>
    <dbReference type="NCBI Taxonomy" id="2082724"/>
    <lineage>
        <taxon>Bacteria</taxon>
        <taxon>Pseudomonadati</taxon>
        <taxon>Pseudomonadota</taxon>
        <taxon>Gammaproteobacteria</taxon>
        <taxon>Cellvibrionales</taxon>
        <taxon>Cellvibrionaceae</taxon>
        <taxon>Cellvibrio</taxon>
    </lineage>
</organism>
<sequence length="332" mass="38610">MKLVVIMKDKIWVTWEDHRRSRELAKAFSADYVCLTHPGRRPVRYTILTFKTIFTLLKRKPEIVFCQNPSIILNSLLCFLKPFFKYKIISDRHSNFKFHTLNSKNSVWKIFHLLSEYTLRKSEITIITNEYLKNYVNTQGGNAYILPDKLPSFERGQKIKLQGNLNYVFVCTYSEDEPVMDILDAARKVDSHKHIYITGNYKKYSNRLELERKKPDNVTLTGFLAEDDYQKLINSADVLIVITDQEYTLTCGAYEAVSLEKPMILGKTTTIKNYFSQGALYTDSSASDLAEKINSIGNNYLFLENQVKSLKLILNKNWFVNFNELEKAIKSL</sequence>
<feature type="domain" description="Glycosyl transferase family 1" evidence="1">
    <location>
        <begin position="172"/>
        <end position="300"/>
    </location>
</feature>
<evidence type="ECO:0000313" key="2">
    <source>
        <dbReference type="EMBL" id="MBE8716036.1"/>
    </source>
</evidence>
<keyword evidence="3" id="KW-1185">Reference proteome</keyword>